<sequence length="1070" mass="116683">MTPSLSPVDRVPDARTCSRAPLVEQAHAMVRAGRRFFRRAFALCAVLFLSFTMVGTVPQTSAAPTTTENARRLVELDEDDDDFFAGALAVDEKCSGSFSDFSWGAGNYVEGGIYRSRRGHPATLNFKWTVNDDAVSGDTFSLKIPKQLEIEKSLPGFKLYASDGSEVADVTWKTVNGVDIMMIKLSSYVDTHSNVTGTAHVSLTWNYYGENGLHDLEFVGCDGHSETLKGELLPEPNAGIFQISAKSGTVSVGHGYVSWSLGLSSALDKDYKDEQLVVRDPGGDGYVLTCENLRVANITPAPYDKVDYSNLLDKSRYSCRSDGDRGIIVTFNKNAKGNYVDRYETIWLSILGNLTPDYVDYDKLHNVAYVDGGPRHRGEPDNRVVPGEADVPGSGGIGDGKTVRFDITKIVEGSKAPADARFTFEYKCRGDDFTTLPAIGNGEKARSVQTKSSATCVVREKDIPAGVTVAYEISNPESGAQLTDNGDGSFNLSFKANSDASVQIKATNTFPDKAPAFAVEKSTTDKPVELRGSTRALFRTYHVKVTNTGEAPGKSPEVFDFPQTPQGFELESFFADGKQVQLGADGKSYLVTSGDQLDVGESKEHIISIKYNIELTDVDIKALGQCSDDEESPDPEQGIYNLVTMKDDTDGPENNDACTTAKDRRGIVKWKKVDAATNSPLAGTEWTISNGALGGKKIVIADCVAAPDEHQKCVIQPQGDEDVYFDADPNPGSFVVIGLPATTQSRYRLTETKAPEGYAPISRPETFLIYEGTPEPYIHTFTVPFKNYRTELRWFKVDADTKRPLAGTKWSISGDKLTDEVIISDCVVGGADPSACTPTDPDQKYFDADQRPGYFLVEKLPVSSATGSYTLKEVEAPEGYGLLQREYKFSLNELYQYKYSLTVGLRNQKTSVTWKKVDAGTKKPLAGSKWSITEGGLSSEVIIADCVADTADACKPEDGAKYYDIDPAAGSFKVRGLPVSDEAYKLKESEAPQGYKLLEKTEYFTLNASTSYKHDFEVAFENETNVPPRSPHLPLTGGTGTDIFLIMGGLLAGIAGIAGAFEMRRRRRNS</sequence>
<dbReference type="InterPro" id="IPR011252">
    <property type="entry name" value="Fibrogen-bd_dom1"/>
</dbReference>
<keyword evidence="7" id="KW-0812">Transmembrane</keyword>
<dbReference type="InterPro" id="IPR046022">
    <property type="entry name" value="DUF5979"/>
</dbReference>
<comment type="subcellular location">
    <subcellularLocation>
        <location evidence="1">Secreted</location>
        <location evidence="1">Cell wall</location>
        <topology evidence="1">Peptidoglycan-anchor</topology>
    </subcellularLocation>
</comment>
<dbReference type="PROSITE" id="PS50847">
    <property type="entry name" value="GRAM_POS_ANCHORING"/>
    <property type="match status" value="1"/>
</dbReference>
<evidence type="ECO:0000259" key="8">
    <source>
        <dbReference type="PROSITE" id="PS50847"/>
    </source>
</evidence>
<dbReference type="Proteomes" id="UP000271380">
    <property type="component" value="Chromosome"/>
</dbReference>
<dbReference type="Gene3D" id="2.60.40.10">
    <property type="entry name" value="Immunoglobulins"/>
    <property type="match status" value="3"/>
</dbReference>
<dbReference type="InterPro" id="IPR013783">
    <property type="entry name" value="Ig-like_fold"/>
</dbReference>
<dbReference type="EMBL" id="LR134377">
    <property type="protein sequence ID" value="VEH05200.1"/>
    <property type="molecule type" value="Genomic_DNA"/>
</dbReference>
<evidence type="ECO:0000256" key="7">
    <source>
        <dbReference type="SAM" id="Phobius"/>
    </source>
</evidence>
<organism evidence="9 10">
    <name type="scientific">Corynebacterium kutscheri</name>
    <dbReference type="NCBI Taxonomy" id="35755"/>
    <lineage>
        <taxon>Bacteria</taxon>
        <taxon>Bacillati</taxon>
        <taxon>Actinomycetota</taxon>
        <taxon>Actinomycetes</taxon>
        <taxon>Mycobacteriales</taxon>
        <taxon>Corynebacteriaceae</taxon>
        <taxon>Corynebacterium</taxon>
    </lineage>
</organism>
<dbReference type="GO" id="GO:0007155">
    <property type="term" value="P:cell adhesion"/>
    <property type="evidence" value="ECO:0007669"/>
    <property type="project" value="InterPro"/>
</dbReference>
<keyword evidence="3" id="KW-0964">Secreted</keyword>
<dbReference type="Pfam" id="PF17961">
    <property type="entry name" value="Big_8"/>
    <property type="match status" value="1"/>
</dbReference>
<keyword evidence="2" id="KW-0134">Cell wall</keyword>
<dbReference type="Gene3D" id="2.60.40.1280">
    <property type="match status" value="1"/>
</dbReference>
<name>A0AB38VPZ5_9CORY</name>
<evidence type="ECO:0000256" key="6">
    <source>
        <dbReference type="SAM" id="MobiDB-lite"/>
    </source>
</evidence>
<dbReference type="RefSeq" id="WP_126316388.1">
    <property type="nucleotide sequence ID" value="NZ_LR134377.1"/>
</dbReference>
<evidence type="ECO:0000313" key="9">
    <source>
        <dbReference type="EMBL" id="VEH05200.1"/>
    </source>
</evidence>
<dbReference type="InterPro" id="IPR019931">
    <property type="entry name" value="LPXTG_anchor"/>
</dbReference>
<evidence type="ECO:0000256" key="4">
    <source>
        <dbReference type="ARBA" id="ARBA00022729"/>
    </source>
</evidence>
<evidence type="ECO:0000313" key="10">
    <source>
        <dbReference type="Proteomes" id="UP000271380"/>
    </source>
</evidence>
<evidence type="ECO:0000256" key="1">
    <source>
        <dbReference type="ARBA" id="ARBA00004168"/>
    </source>
</evidence>
<dbReference type="GO" id="GO:0005975">
    <property type="term" value="P:carbohydrate metabolic process"/>
    <property type="evidence" value="ECO:0007669"/>
    <property type="project" value="UniProtKB-ARBA"/>
</dbReference>
<dbReference type="Pfam" id="PF17802">
    <property type="entry name" value="SpaA"/>
    <property type="match status" value="3"/>
</dbReference>
<proteinExistence type="predicted"/>
<protein>
    <submittedName>
        <fullName evidence="9">Surface-anchored fimbrial subunit</fullName>
    </submittedName>
</protein>
<dbReference type="SUPFAM" id="SSF49401">
    <property type="entry name" value="Bacterial adhesins"/>
    <property type="match status" value="1"/>
</dbReference>
<keyword evidence="5" id="KW-0572">Peptidoglycan-anchor</keyword>
<dbReference type="InterPro" id="IPR008966">
    <property type="entry name" value="Adhesion_dom_sf"/>
</dbReference>
<feature type="transmembrane region" description="Helical" evidence="7">
    <location>
        <begin position="36"/>
        <end position="57"/>
    </location>
</feature>
<feature type="region of interest" description="Disordered" evidence="6">
    <location>
        <begin position="372"/>
        <end position="396"/>
    </location>
</feature>
<evidence type="ECO:0000256" key="2">
    <source>
        <dbReference type="ARBA" id="ARBA00022512"/>
    </source>
</evidence>
<gene>
    <name evidence="9" type="ORF">NCTC949_00481</name>
</gene>
<dbReference type="NCBIfam" id="TIGR01167">
    <property type="entry name" value="LPXTG_anchor"/>
    <property type="match status" value="1"/>
</dbReference>
<dbReference type="InterPro" id="IPR041033">
    <property type="entry name" value="SpaA_PFL_dom_1"/>
</dbReference>
<keyword evidence="7" id="KW-0472">Membrane</keyword>
<dbReference type="Pfam" id="PF19407">
    <property type="entry name" value="DUF5979"/>
    <property type="match status" value="1"/>
</dbReference>
<feature type="transmembrane region" description="Helical" evidence="7">
    <location>
        <begin position="1043"/>
        <end position="1061"/>
    </location>
</feature>
<evidence type="ECO:0000256" key="3">
    <source>
        <dbReference type="ARBA" id="ARBA00022525"/>
    </source>
</evidence>
<dbReference type="AlphaFoldDB" id="A0AB38VPZ5"/>
<feature type="compositionally biased region" description="Basic and acidic residues" evidence="6">
    <location>
        <begin position="373"/>
        <end position="382"/>
    </location>
</feature>
<dbReference type="InterPro" id="IPR041171">
    <property type="entry name" value="SDR_Ig"/>
</dbReference>
<feature type="domain" description="Gram-positive cocci surface proteins LPxTG" evidence="8">
    <location>
        <begin position="1033"/>
        <end position="1070"/>
    </location>
</feature>
<evidence type="ECO:0000256" key="5">
    <source>
        <dbReference type="ARBA" id="ARBA00023088"/>
    </source>
</evidence>
<keyword evidence="7" id="KW-1133">Transmembrane helix</keyword>
<accession>A0AB38VPZ5</accession>
<keyword evidence="4" id="KW-0732">Signal</keyword>
<reference evidence="9 10" key="1">
    <citation type="submission" date="2018-12" db="EMBL/GenBank/DDBJ databases">
        <authorList>
            <consortium name="Pathogen Informatics"/>
        </authorList>
    </citation>
    <scope>NUCLEOTIDE SEQUENCE [LARGE SCALE GENOMIC DNA]</scope>
    <source>
        <strain evidence="9 10">NCTC949</strain>
    </source>
</reference>